<keyword evidence="4" id="KW-1185">Reference proteome</keyword>
<dbReference type="PANTHER" id="PTHR16057:SF1">
    <property type="entry name" value="PROTEIN LINES HOMOLOG 1"/>
    <property type="match status" value="1"/>
</dbReference>
<proteinExistence type="predicted"/>
<dbReference type="InterPro" id="IPR029415">
    <property type="entry name" value="Lines_C"/>
</dbReference>
<organism evidence="3 4">
    <name type="scientific">Gigaspora margarita</name>
    <dbReference type="NCBI Taxonomy" id="4874"/>
    <lineage>
        <taxon>Eukaryota</taxon>
        <taxon>Fungi</taxon>
        <taxon>Fungi incertae sedis</taxon>
        <taxon>Mucoromycota</taxon>
        <taxon>Glomeromycotina</taxon>
        <taxon>Glomeromycetes</taxon>
        <taxon>Diversisporales</taxon>
        <taxon>Gigasporaceae</taxon>
        <taxon>Gigaspora</taxon>
    </lineage>
</organism>
<gene>
    <name evidence="3" type="ORF">GMARGA_LOCUS28032</name>
</gene>
<sequence>SDAGNFIGRYANRLPRDRLAISAHQVECLRTFLKNTVIQSPEILLDTLCRINRILKTCYLNVSISSDKNALLYCSIIAKHQQILLQFLTNDNKFVVYTVQKLLIQWILFLSNKEDLDQIDEIENQETLITSLHNIHDTFLENKQNISFGTETEVVLEIYHQVLKDFRHLLLRDRDEDFEEIIVHHFGWRILNMLNKCFIIENYIVNGHNTACQTVPNEILVPSLSIIADIKKIEKTANMIDAESINGIMNVIKSLSKKIDINMIHICNFLNHGYHPVIRKVLKILLLVVESKSNIGSTVECLSGVLNYAKRIISISDKIQLEDLLNPDDDRIEFFDNGCYYDCNGKKIGLSLEIVKQLVQIYLSSYLSIVNILINDENSRNELICENTRQVLTDALELSKDFTPSMKLLDRMFNLYVNNDNDLINYMNNVLQLSARLRKLAELPEMINLTNGTELKWILETISSHFDPFLQYCTPHIIFLKFLQSIGFEHSTILDFLISNETRFLEFFVMYCKYLDQNPEGFRTECYKFDKEISNTNSLGETDDYAEKACPDEIFLSSTNELKEDSINVIKNDNFSESYKDGNFGSRTNNIETDLDTINLVNELFCNLREVIQSLMDKHLFPYNASSLVKRIRKVEETLNSLNY</sequence>
<dbReference type="PANTHER" id="PTHR16057">
    <property type="entry name" value="WINS1, 2 PROTEIN"/>
    <property type="match status" value="1"/>
</dbReference>
<feature type="domain" description="Protein Lines N-terminal" evidence="1">
    <location>
        <begin position="398"/>
        <end position="526"/>
    </location>
</feature>
<accession>A0ABN7W9C7</accession>
<dbReference type="EMBL" id="CAJVQB010035178">
    <property type="protein sequence ID" value="CAG8822193.1"/>
    <property type="molecule type" value="Genomic_DNA"/>
</dbReference>
<protein>
    <submittedName>
        <fullName evidence="3">36620_t:CDS:1</fullName>
    </submittedName>
</protein>
<feature type="non-terminal residue" evidence="3">
    <location>
        <position position="1"/>
    </location>
</feature>
<evidence type="ECO:0000313" key="3">
    <source>
        <dbReference type="EMBL" id="CAG8822193.1"/>
    </source>
</evidence>
<comment type="caution">
    <text evidence="3">The sequence shown here is derived from an EMBL/GenBank/DDBJ whole genome shotgun (WGS) entry which is preliminary data.</text>
</comment>
<evidence type="ECO:0000259" key="2">
    <source>
        <dbReference type="Pfam" id="PF14695"/>
    </source>
</evidence>
<evidence type="ECO:0000259" key="1">
    <source>
        <dbReference type="Pfam" id="PF14694"/>
    </source>
</evidence>
<dbReference type="InterPro" id="IPR032794">
    <property type="entry name" value="LINES_N"/>
</dbReference>
<name>A0ABN7W9C7_GIGMA</name>
<dbReference type="InterPro" id="IPR024875">
    <property type="entry name" value="Protein_Lines"/>
</dbReference>
<reference evidence="3 4" key="1">
    <citation type="submission" date="2021-06" db="EMBL/GenBank/DDBJ databases">
        <authorList>
            <person name="Kallberg Y."/>
            <person name="Tangrot J."/>
            <person name="Rosling A."/>
        </authorList>
    </citation>
    <scope>NUCLEOTIDE SEQUENCE [LARGE SCALE GENOMIC DNA]</scope>
    <source>
        <strain evidence="3 4">120-4 pot B 10/14</strain>
    </source>
</reference>
<evidence type="ECO:0000313" key="4">
    <source>
        <dbReference type="Proteomes" id="UP000789901"/>
    </source>
</evidence>
<feature type="domain" description="Protein Lines C-terminal" evidence="2">
    <location>
        <begin position="607"/>
        <end position="637"/>
    </location>
</feature>
<dbReference type="Pfam" id="PF14694">
    <property type="entry name" value="LINES_N"/>
    <property type="match status" value="1"/>
</dbReference>
<dbReference type="Proteomes" id="UP000789901">
    <property type="component" value="Unassembled WGS sequence"/>
</dbReference>
<dbReference type="Pfam" id="PF14695">
    <property type="entry name" value="LINES_C"/>
    <property type="match status" value="1"/>
</dbReference>